<dbReference type="OrthoDB" id="8195838at2759"/>
<dbReference type="Pfam" id="PF21058">
    <property type="entry name" value="Stereocilin"/>
    <property type="match status" value="2"/>
</dbReference>
<organism evidence="4 5">
    <name type="scientific">Bagarius yarrelli</name>
    <name type="common">Goonch</name>
    <name type="synonym">Bagrus yarrelli</name>
    <dbReference type="NCBI Taxonomy" id="175774"/>
    <lineage>
        <taxon>Eukaryota</taxon>
        <taxon>Metazoa</taxon>
        <taxon>Chordata</taxon>
        <taxon>Craniata</taxon>
        <taxon>Vertebrata</taxon>
        <taxon>Euteleostomi</taxon>
        <taxon>Actinopterygii</taxon>
        <taxon>Neopterygii</taxon>
        <taxon>Teleostei</taxon>
        <taxon>Ostariophysi</taxon>
        <taxon>Siluriformes</taxon>
        <taxon>Sisoridae</taxon>
        <taxon>Sisorinae</taxon>
        <taxon>Bagarius</taxon>
    </lineage>
</organism>
<dbReference type="EMBL" id="VCAZ01000109">
    <property type="protein sequence ID" value="TST35120.1"/>
    <property type="molecule type" value="Genomic_DNA"/>
</dbReference>
<evidence type="ECO:0000256" key="2">
    <source>
        <dbReference type="ARBA" id="ARBA00023180"/>
    </source>
</evidence>
<evidence type="ECO:0000256" key="1">
    <source>
        <dbReference type="ARBA" id="ARBA00022729"/>
    </source>
</evidence>
<dbReference type="AlphaFoldDB" id="A0A556V3V8"/>
<feature type="domain" description="Stereocilin LRR" evidence="3">
    <location>
        <begin position="258"/>
        <end position="594"/>
    </location>
</feature>
<sequence>MTDLALCADLDTANFIHKVCGNVTVLQNLLANLDNTWLLKQCSNLTGSGKDNLMGFKPSEQCRYTDWMVTLPDASLLALCWDYDQANFISSICLKPAALSHIVQYPANLWVSALCATCFNNTRGTLSNNTDGQSNTTEAHPCLVKEMIVRLNWSCSIDLNTICQPGISQVQVVQAFLRCGGEVLLPRMEKTMTTEVASMVKQATSLWVILLIVLEENQMTTLKVIDNIRQSVLDSVSVFLKEETSFSKKQVLLQCFAQYFQIPLARLRAVLSSVDMNTMRLILHYYNRNHENLQLTEDYLRTLVSVLIKTHLRRDEALLLDLSPLLRLAKPEDINTLPPLQNNLIVLNLMNDTISSLSVAQRQAFGSWFGRSLDVVNMTAGGPSFIRDCGNLIAYLPFRSFQHLSPAQVLNGLDVLLRNELGAVKQQFVAQRVFGVYKNLTTDDFRRLSTLTCQASMSDLLAYVNTSAFPVIQENIRTCVAQGTYVPSNMISSLFYSNGSELHSPAALSSEKISQLAQLLPRLGAGFLQQLNQSQLVPAFSALTSVRFTPTQAKTLFNKITSSESDLTTQRFRSLGTVAQGVSCNILSKLFQSSVSASSGRDLLQVLRQQPVPLHPSLKRCLMDEMYKSNFFTELLGEMGAQIALSIPISTIKKFSPVMMDSLRKMVVLEPQYFLLMPRIKQSMLVEKMVQSLGLNTGLYTEEEFRSLGVMATFVMDTVFQQLDRRFLVDSIEFLQGFCYNSSKGDIVAAMLQEDDTFGPVQNWNSTTLIQVDRFLFFLPQKIIQQIPPAVMSLERLERLFSRQQQWESRDVGTLCQSDPETLLSRKQFMFQYFSGSPNLERASLSASSTPPSCDSVQLTGLTVYGAVSSFTPSVIAQLGRIATQLSLDELASLKLSEILSIAPLGAVSTWTRKQLGVLFSTILNTTKQTPRQLNSSSLVALGHIVCGIEAPVIDTLNPVEFSKAVLWLGRLNLSCSEDQLQAVVSLLSTSLVFGPISTWGPEGVSRDRIIRW</sequence>
<protein>
    <submittedName>
        <fullName evidence="4">Stereocilin</fullName>
    </submittedName>
</protein>
<dbReference type="GO" id="GO:0009986">
    <property type="term" value="C:cell surface"/>
    <property type="evidence" value="ECO:0007669"/>
    <property type="project" value="TreeGrafter"/>
</dbReference>
<keyword evidence="2" id="KW-0325">Glycoprotein</keyword>
<gene>
    <name evidence="4" type="ORF">Baya_12542</name>
</gene>
<comment type="caution">
    <text evidence="4">The sequence shown here is derived from an EMBL/GenBank/DDBJ whole genome shotgun (WGS) entry which is preliminary data.</text>
</comment>
<keyword evidence="5" id="KW-1185">Reference proteome</keyword>
<keyword evidence="1" id="KW-0732">Signal</keyword>
<dbReference type="PANTHER" id="PTHR23412:SF19">
    <property type="entry name" value="STEREOCILIN 1"/>
    <property type="match status" value="1"/>
</dbReference>
<dbReference type="PANTHER" id="PTHR23412">
    <property type="entry name" value="STEREOCILIN RELATED"/>
    <property type="match status" value="1"/>
</dbReference>
<reference evidence="4 5" key="1">
    <citation type="journal article" date="2019" name="Genome Biol. Evol.">
        <title>Whole-Genome Sequencing of the Giant Devil Catfish, Bagarius yarrelli.</title>
        <authorList>
            <person name="Jiang W."/>
            <person name="Lv Y."/>
            <person name="Cheng L."/>
            <person name="Yang K."/>
            <person name="Chao B."/>
            <person name="Wang X."/>
            <person name="Li Y."/>
            <person name="Pan X."/>
            <person name="You X."/>
            <person name="Zhang Y."/>
            <person name="Yang J."/>
            <person name="Li J."/>
            <person name="Zhang X."/>
            <person name="Liu S."/>
            <person name="Sun C."/>
            <person name="Yang J."/>
            <person name="Shi Q."/>
        </authorList>
    </citation>
    <scope>NUCLEOTIDE SEQUENCE [LARGE SCALE GENOMIC DNA]</scope>
    <source>
        <strain evidence="4">JWS20170419001</strain>
        <tissue evidence="4">Muscle</tissue>
    </source>
</reference>
<dbReference type="InterPro" id="IPR026664">
    <property type="entry name" value="Stereocilin-rel"/>
</dbReference>
<feature type="domain" description="Stereocilin LRR" evidence="3">
    <location>
        <begin position="223"/>
        <end position="257"/>
    </location>
</feature>
<proteinExistence type="predicted"/>
<dbReference type="InterPro" id="IPR048992">
    <property type="entry name" value="Stereocilin_LRR"/>
</dbReference>
<dbReference type="GO" id="GO:0007160">
    <property type="term" value="P:cell-matrix adhesion"/>
    <property type="evidence" value="ECO:0007669"/>
    <property type="project" value="TreeGrafter"/>
</dbReference>
<evidence type="ECO:0000313" key="4">
    <source>
        <dbReference type="EMBL" id="TST35120.1"/>
    </source>
</evidence>
<evidence type="ECO:0000259" key="3">
    <source>
        <dbReference type="Pfam" id="PF21058"/>
    </source>
</evidence>
<name>A0A556V3V8_BAGYA</name>
<dbReference type="Proteomes" id="UP000319801">
    <property type="component" value="Unassembled WGS sequence"/>
</dbReference>
<evidence type="ECO:0000313" key="5">
    <source>
        <dbReference type="Proteomes" id="UP000319801"/>
    </source>
</evidence>
<accession>A0A556V3V8</accession>